<dbReference type="FunCoup" id="A0A2I4FAJ3">
    <property type="interactions" value="237"/>
</dbReference>
<dbReference type="Pfam" id="PF07816">
    <property type="entry name" value="DUF1645"/>
    <property type="match status" value="1"/>
</dbReference>
<proteinExistence type="predicted"/>
<evidence type="ECO:0000313" key="2">
    <source>
        <dbReference type="RefSeq" id="XP_018828669.1"/>
    </source>
</evidence>
<dbReference type="KEGG" id="jre:108997041"/>
<accession>A0A2I4FAJ3</accession>
<organism evidence="1 2">
    <name type="scientific">Juglans regia</name>
    <name type="common">English walnut</name>
    <dbReference type="NCBI Taxonomy" id="51240"/>
    <lineage>
        <taxon>Eukaryota</taxon>
        <taxon>Viridiplantae</taxon>
        <taxon>Streptophyta</taxon>
        <taxon>Embryophyta</taxon>
        <taxon>Tracheophyta</taxon>
        <taxon>Spermatophyta</taxon>
        <taxon>Magnoliopsida</taxon>
        <taxon>eudicotyledons</taxon>
        <taxon>Gunneridae</taxon>
        <taxon>Pentapetalae</taxon>
        <taxon>rosids</taxon>
        <taxon>fabids</taxon>
        <taxon>Fagales</taxon>
        <taxon>Juglandaceae</taxon>
        <taxon>Juglans</taxon>
    </lineage>
</organism>
<dbReference type="Proteomes" id="UP000235220">
    <property type="component" value="Chromosome 10"/>
</dbReference>
<reference evidence="2" key="1">
    <citation type="submission" date="2025-08" db="UniProtKB">
        <authorList>
            <consortium name="RefSeq"/>
        </authorList>
    </citation>
    <scope>IDENTIFICATION</scope>
    <source>
        <tissue evidence="2">Leaves</tissue>
    </source>
</reference>
<gene>
    <name evidence="2" type="primary">LOC108997041</name>
</gene>
<dbReference type="Gramene" id="Jr10_03240_p1">
    <property type="protein sequence ID" value="cds.Jr10_03240_p1"/>
    <property type="gene ID" value="Jr10_03240"/>
</dbReference>
<sequence length="290" mass="32465">MQEENSELSVCLSFSSYSSDGLTDIAAQVTREFGGLGDWRRQVGDDFRGEDFGELDNEDDFEFVSVSKADDVVVLDGQFGPVFPIFNRDLPVPEKIQLQTNFAHDPKEEEGHDALSLRLPLKKLFVEESDPSPRFSTSSEEDVEAELNGVPPGTYCIWTPNNNSNNNSAKASPSNIKCKKSSSTGTGSSSASKRWRLLSLLRRCNSEGKDTLVFLTPKKEEIIKAEKTDSKEKKVKKAARETMSSAHEVFYVRNRAMKEGDKRRTYLPYRQDLVGFWTSVGTLGRSLPPF</sequence>
<protein>
    <submittedName>
        <fullName evidence="2">Uncharacterized protein LOC108997041</fullName>
    </submittedName>
</protein>
<dbReference type="AlphaFoldDB" id="A0A2I4FAJ3"/>
<dbReference type="RefSeq" id="XP_018828669.1">
    <property type="nucleotide sequence ID" value="XM_018973124.2"/>
</dbReference>
<name>A0A2I4FAJ3_JUGRE</name>
<evidence type="ECO:0000313" key="1">
    <source>
        <dbReference type="Proteomes" id="UP000235220"/>
    </source>
</evidence>
<dbReference type="OrthoDB" id="1111059at2759"/>
<dbReference type="PANTHER" id="PTHR33095:SF101">
    <property type="entry name" value="DUF1645 DOMAIN-CONTAINING PROTEIN"/>
    <property type="match status" value="1"/>
</dbReference>
<dbReference type="GeneID" id="108997041"/>
<dbReference type="PANTHER" id="PTHR33095">
    <property type="entry name" value="OS07G0619500 PROTEIN"/>
    <property type="match status" value="1"/>
</dbReference>
<keyword evidence="1" id="KW-1185">Reference proteome</keyword>
<dbReference type="STRING" id="51240.A0A2I4FAJ3"/>
<dbReference type="InterPro" id="IPR012442">
    <property type="entry name" value="DUF1645_plant"/>
</dbReference>